<dbReference type="Proteomes" id="UP000501058">
    <property type="component" value="Chromosome"/>
</dbReference>
<reference evidence="5 6" key="1">
    <citation type="submission" date="2020-03" db="EMBL/GenBank/DDBJ databases">
        <title>Propioniciclava sp. nov., isolated from Hydrophilus acuminatus.</title>
        <authorList>
            <person name="Hyun D.-W."/>
            <person name="Bae J.-W."/>
        </authorList>
    </citation>
    <scope>NUCLEOTIDE SEQUENCE [LARGE SCALE GENOMIC DNA]</scope>
    <source>
        <strain evidence="5 6">HDW11</strain>
    </source>
</reference>
<evidence type="ECO:0000313" key="6">
    <source>
        <dbReference type="Proteomes" id="UP000501058"/>
    </source>
</evidence>
<feature type="transmembrane region" description="Helical" evidence="3">
    <location>
        <begin position="30"/>
        <end position="49"/>
    </location>
</feature>
<dbReference type="InterPro" id="IPR004474">
    <property type="entry name" value="LytR_CpsA_psr"/>
</dbReference>
<name>A0A6G7Y8Z0_9ACTN</name>
<comment type="similarity">
    <text evidence="1">Belongs to the LytR/CpsA/Psr (LCP) family.</text>
</comment>
<gene>
    <name evidence="5" type="ORF">G7070_14070</name>
</gene>
<protein>
    <submittedName>
        <fullName evidence="5">LCP family protein</fullName>
    </submittedName>
</protein>
<proteinExistence type="inferred from homology"/>
<dbReference type="NCBIfam" id="TIGR00350">
    <property type="entry name" value="lytR_cpsA_psr"/>
    <property type="match status" value="1"/>
</dbReference>
<dbReference type="InterPro" id="IPR050922">
    <property type="entry name" value="LytR/CpsA/Psr_CW_biosynth"/>
</dbReference>
<keyword evidence="3" id="KW-1133">Transmembrane helix</keyword>
<dbReference type="AlphaFoldDB" id="A0A6G7Y8Z0"/>
<dbReference type="EMBL" id="CP049865">
    <property type="protein sequence ID" value="QIK73179.1"/>
    <property type="molecule type" value="Genomic_DNA"/>
</dbReference>
<evidence type="ECO:0000256" key="1">
    <source>
        <dbReference type="ARBA" id="ARBA00006068"/>
    </source>
</evidence>
<keyword evidence="3" id="KW-0812">Transmembrane</keyword>
<evidence type="ECO:0000256" key="2">
    <source>
        <dbReference type="SAM" id="MobiDB-lite"/>
    </source>
</evidence>
<dbReference type="Gene3D" id="3.40.630.190">
    <property type="entry name" value="LCP protein"/>
    <property type="match status" value="1"/>
</dbReference>
<keyword evidence="3" id="KW-0472">Membrane</keyword>
<accession>A0A6G7Y8Z0</accession>
<dbReference type="KEGG" id="prv:G7070_14070"/>
<feature type="domain" description="Cell envelope-related transcriptional attenuator" evidence="4">
    <location>
        <begin position="207"/>
        <end position="395"/>
    </location>
</feature>
<dbReference type="Pfam" id="PF03816">
    <property type="entry name" value="LytR_cpsA_psr"/>
    <property type="match status" value="1"/>
</dbReference>
<dbReference type="PANTHER" id="PTHR33392">
    <property type="entry name" value="POLYISOPRENYL-TEICHOIC ACID--PEPTIDOGLYCAN TEICHOIC ACID TRANSFERASE TAGU"/>
    <property type="match status" value="1"/>
</dbReference>
<feature type="transmembrane region" description="Helical" evidence="3">
    <location>
        <begin position="56"/>
        <end position="75"/>
    </location>
</feature>
<evidence type="ECO:0000256" key="3">
    <source>
        <dbReference type="SAM" id="Phobius"/>
    </source>
</evidence>
<organism evidence="5 6">
    <name type="scientific">Propioniciclava coleopterorum</name>
    <dbReference type="NCBI Taxonomy" id="2714937"/>
    <lineage>
        <taxon>Bacteria</taxon>
        <taxon>Bacillati</taxon>
        <taxon>Actinomycetota</taxon>
        <taxon>Actinomycetes</taxon>
        <taxon>Propionibacteriales</taxon>
        <taxon>Propionibacteriaceae</taxon>
        <taxon>Propioniciclava</taxon>
    </lineage>
</organism>
<sequence>MSGESAPSRPHDAERAIVPRPRRRARGRTFGSASALTIASALVPGLGLAWTRWRSFGLVLTLIAVGAAVAVALGATVARGWGLSVIASPTWLSGLAWALAAFGLAWVIAIVATQLLTRPRPARWWQRLFGALLVGVLSFAVVLPSAYGARTLFDTSQLVRDVFQDPDDPGGVVVPTFGNSADPWAHKPRLNVLILGADTGDDRVGTRTDTVMVASINTRTGDTVLFGLPRQTERLVFPQGSGLATIWPNGYHLAGEPDGEQMLNAMYENVVNHPGAKELIPASKDPGAKVLELAVGASLGLEIDYYVMANLEGFVEIIDALGGVTVNINRPVPVGGKNPSGGDPGFPPDRWLPPGPDQHLNGFDALWYARGRYHTDDYDRMRRQRCVIKALSRQVNLTTVLSNYEALTQAGRTVVQTDVPNSLLPALLDLATKVRTAPLRSVSFQDGHEGFSTGNPKWDVVRERVVASLDPPAVAPSGAPTASASPSGAPTASRTPTPARTTPTPARTTATPSAGGTATPGTATPGTPAPGAGDECSYNPEA</sequence>
<evidence type="ECO:0000313" key="5">
    <source>
        <dbReference type="EMBL" id="QIK73179.1"/>
    </source>
</evidence>
<dbReference type="PANTHER" id="PTHR33392:SF6">
    <property type="entry name" value="POLYISOPRENYL-TEICHOIC ACID--PEPTIDOGLYCAN TEICHOIC ACID TRANSFERASE TAGU"/>
    <property type="match status" value="1"/>
</dbReference>
<feature type="region of interest" description="Disordered" evidence="2">
    <location>
        <begin position="471"/>
        <end position="542"/>
    </location>
</feature>
<feature type="transmembrane region" description="Helical" evidence="3">
    <location>
        <begin position="95"/>
        <end position="116"/>
    </location>
</feature>
<evidence type="ECO:0000259" key="4">
    <source>
        <dbReference type="Pfam" id="PF03816"/>
    </source>
</evidence>
<keyword evidence="6" id="KW-1185">Reference proteome</keyword>
<dbReference type="RefSeq" id="WP_166234250.1">
    <property type="nucleotide sequence ID" value="NZ_CP049865.1"/>
</dbReference>
<feature type="transmembrane region" description="Helical" evidence="3">
    <location>
        <begin position="128"/>
        <end position="147"/>
    </location>
</feature>
<feature type="compositionally biased region" description="Low complexity" evidence="2">
    <location>
        <begin position="471"/>
        <end position="533"/>
    </location>
</feature>